<dbReference type="InterPro" id="IPR002586">
    <property type="entry name" value="CobQ/CobB/MinD/ParA_Nub-bd_dom"/>
</dbReference>
<proteinExistence type="predicted"/>
<dbReference type="Pfam" id="PF01656">
    <property type="entry name" value="CbiA"/>
    <property type="match status" value="1"/>
</dbReference>
<accession>A0ABT0HTM6</accession>
<name>A0ABT0HTM6_9BACT</name>
<dbReference type="CDD" id="cd02042">
    <property type="entry name" value="ParAB_family"/>
    <property type="match status" value="1"/>
</dbReference>
<dbReference type="Proteomes" id="UP001202180">
    <property type="component" value="Unassembled WGS sequence"/>
</dbReference>
<reference evidence="2 3" key="1">
    <citation type="submission" date="2022-04" db="EMBL/GenBank/DDBJ databases">
        <title>Spirosoma sp. strain RP8 genome sequencing and assembly.</title>
        <authorList>
            <person name="Jung Y."/>
        </authorList>
    </citation>
    <scope>NUCLEOTIDE SEQUENCE [LARGE SCALE GENOMIC DNA]</scope>
    <source>
        <strain evidence="2 3">RP8</strain>
    </source>
</reference>
<dbReference type="PANTHER" id="PTHR13696">
    <property type="entry name" value="P-LOOP CONTAINING NUCLEOSIDE TRIPHOSPHATE HYDROLASE"/>
    <property type="match status" value="1"/>
</dbReference>
<comment type="caution">
    <text evidence="2">The sequence shown here is derived from an EMBL/GenBank/DDBJ whole genome shotgun (WGS) entry which is preliminary data.</text>
</comment>
<dbReference type="InterPro" id="IPR027417">
    <property type="entry name" value="P-loop_NTPase"/>
</dbReference>
<dbReference type="InterPro" id="IPR050678">
    <property type="entry name" value="DNA_Partitioning_ATPase"/>
</dbReference>
<protein>
    <submittedName>
        <fullName evidence="2">ParA family protein</fullName>
    </submittedName>
</protein>
<dbReference type="EMBL" id="JALPRF010000009">
    <property type="protein sequence ID" value="MCK8495544.1"/>
    <property type="molecule type" value="Genomic_DNA"/>
</dbReference>
<organism evidence="2 3">
    <name type="scientific">Spirosoma liriopis</name>
    <dbReference type="NCBI Taxonomy" id="2937440"/>
    <lineage>
        <taxon>Bacteria</taxon>
        <taxon>Pseudomonadati</taxon>
        <taxon>Bacteroidota</taxon>
        <taxon>Cytophagia</taxon>
        <taxon>Cytophagales</taxon>
        <taxon>Cytophagaceae</taxon>
        <taxon>Spirosoma</taxon>
    </lineage>
</organism>
<evidence type="ECO:0000313" key="2">
    <source>
        <dbReference type="EMBL" id="MCK8495544.1"/>
    </source>
</evidence>
<gene>
    <name evidence="2" type="ORF">M0L20_27005</name>
</gene>
<dbReference type="Gene3D" id="3.40.50.300">
    <property type="entry name" value="P-loop containing nucleotide triphosphate hydrolases"/>
    <property type="match status" value="1"/>
</dbReference>
<dbReference type="RefSeq" id="WP_232563731.1">
    <property type="nucleotide sequence ID" value="NZ_JALPRF010000009.1"/>
</dbReference>
<keyword evidence="3" id="KW-1185">Reference proteome</keyword>
<sequence>MAKLISVCTQKGGVGKTTLTMLLATYYHTTVGKPVTVIDADFPQHSFDATRRSELASIQNDEEIQSLYVTLYPEMNRELYKVYKGSLEELAMFLTDLKGRGEDELVFIDMPGTMNVKGFDRVASQLDYVILPMEADKMSFTAGLQTLDLFDRFREAKGADYQLFMLWNKYKKSENPSLMQGIENIVRERGNVQILEQRVSDSVTWKRERSTLFPSEKVKNLVGELNLLLNITQPVG</sequence>
<feature type="domain" description="CobQ/CobB/MinD/ParA nucleotide binding" evidence="1">
    <location>
        <begin position="5"/>
        <end position="200"/>
    </location>
</feature>
<evidence type="ECO:0000313" key="3">
    <source>
        <dbReference type="Proteomes" id="UP001202180"/>
    </source>
</evidence>
<dbReference type="SUPFAM" id="SSF52540">
    <property type="entry name" value="P-loop containing nucleoside triphosphate hydrolases"/>
    <property type="match status" value="1"/>
</dbReference>
<evidence type="ECO:0000259" key="1">
    <source>
        <dbReference type="Pfam" id="PF01656"/>
    </source>
</evidence>
<dbReference type="PANTHER" id="PTHR13696:SF52">
    <property type="entry name" value="PARA FAMILY PROTEIN CT_582"/>
    <property type="match status" value="1"/>
</dbReference>